<keyword evidence="3" id="KW-1003">Cell membrane</keyword>
<evidence type="ECO:0000256" key="4">
    <source>
        <dbReference type="ARBA" id="ARBA00022519"/>
    </source>
</evidence>
<evidence type="ECO:0000256" key="8">
    <source>
        <dbReference type="ARBA" id="ARBA00035655"/>
    </source>
</evidence>
<dbReference type="Pfam" id="PF04143">
    <property type="entry name" value="Sulf_transp"/>
    <property type="match status" value="1"/>
</dbReference>
<feature type="transmembrane region" description="Helical" evidence="9">
    <location>
        <begin position="262"/>
        <end position="279"/>
    </location>
</feature>
<evidence type="ECO:0000256" key="1">
    <source>
        <dbReference type="ARBA" id="ARBA00004429"/>
    </source>
</evidence>
<proteinExistence type="inferred from homology"/>
<feature type="transmembrane region" description="Helical" evidence="9">
    <location>
        <begin position="187"/>
        <end position="204"/>
    </location>
</feature>
<reference evidence="10 11" key="1">
    <citation type="submission" date="2016-10" db="EMBL/GenBank/DDBJ databases">
        <authorList>
            <person name="de Groot N.N."/>
        </authorList>
    </citation>
    <scope>NUCLEOTIDE SEQUENCE [LARGE SCALE GENOMIC DNA]</scope>
    <source>
        <strain evidence="10 11">CGMCC 1.11156</strain>
    </source>
</reference>
<comment type="subcellular location">
    <subcellularLocation>
        <location evidence="1">Cell inner membrane</location>
        <topology evidence="1">Multi-pass membrane protein</topology>
    </subcellularLocation>
</comment>
<accession>A0A1I3PF90</accession>
<keyword evidence="11" id="KW-1185">Reference proteome</keyword>
<dbReference type="InterPro" id="IPR007272">
    <property type="entry name" value="Sulf_transp_TsuA/YedE"/>
</dbReference>
<evidence type="ECO:0000256" key="9">
    <source>
        <dbReference type="SAM" id="Phobius"/>
    </source>
</evidence>
<keyword evidence="6 9" id="KW-1133">Transmembrane helix</keyword>
<evidence type="ECO:0000256" key="3">
    <source>
        <dbReference type="ARBA" id="ARBA00022475"/>
    </source>
</evidence>
<name>A0A1I3PF90_9ACTN</name>
<feature type="transmembrane region" description="Helical" evidence="9">
    <location>
        <begin position="99"/>
        <end position="119"/>
    </location>
</feature>
<gene>
    <name evidence="10" type="ORF">SAMN05216561_12060</name>
</gene>
<comment type="similarity">
    <text evidence="8">Belongs to the TsuA/YedE (TC 9.B.102) family.</text>
</comment>
<sequence>MLTAIATGALAGVATGFVLQRGQLCFHSAIRDSLERRFLLVRGWALGVAIGAVGLAVLFLLPGAEELNRGLAFRPVANISGGLLIGVGMVVARSCVSGLFYKLGSGMLGALVGLGGWAVGELAARDLTIPGPTLLPGGEEATLPGILGLPRLLVAVVLLVLVAFVLLRRPHRDDRPGGAWGWQRIGLGLGAAVTLAWALAAIGGSSFGPSSVGAVVSIADSDPNYWLVAFLLGIVAGGTVGSRTGDPRAGGFRLRGEPRVRYFQLAAGGVLLGAGGWIAGGCNLGHGLSGVAQLSVSSYVVVAAMFLGVTAAAAVSRRLALTPARGTASPSS</sequence>
<evidence type="ECO:0000256" key="5">
    <source>
        <dbReference type="ARBA" id="ARBA00022692"/>
    </source>
</evidence>
<evidence type="ECO:0000313" key="11">
    <source>
        <dbReference type="Proteomes" id="UP000198649"/>
    </source>
</evidence>
<keyword evidence="7 9" id="KW-0472">Membrane</keyword>
<organism evidence="10 11">
    <name type="scientific">Nocardioides psychrotolerans</name>
    <dbReference type="NCBI Taxonomy" id="1005945"/>
    <lineage>
        <taxon>Bacteria</taxon>
        <taxon>Bacillati</taxon>
        <taxon>Actinomycetota</taxon>
        <taxon>Actinomycetes</taxon>
        <taxon>Propionibacteriales</taxon>
        <taxon>Nocardioidaceae</taxon>
        <taxon>Nocardioides</taxon>
    </lineage>
</organism>
<dbReference type="OrthoDB" id="9794165at2"/>
<evidence type="ECO:0000256" key="6">
    <source>
        <dbReference type="ARBA" id="ARBA00022989"/>
    </source>
</evidence>
<feature type="transmembrane region" description="Helical" evidence="9">
    <location>
        <begin position="291"/>
        <end position="315"/>
    </location>
</feature>
<keyword evidence="2" id="KW-0813">Transport</keyword>
<dbReference type="PANTHER" id="PTHR30574">
    <property type="entry name" value="INNER MEMBRANE PROTEIN YEDE"/>
    <property type="match status" value="1"/>
</dbReference>
<protein>
    <submittedName>
        <fullName evidence="10">Uncharacterized protein</fullName>
    </submittedName>
</protein>
<evidence type="ECO:0000313" key="10">
    <source>
        <dbReference type="EMBL" id="SFJ19979.1"/>
    </source>
</evidence>
<feature type="transmembrane region" description="Helical" evidence="9">
    <location>
        <begin position="73"/>
        <end position="92"/>
    </location>
</feature>
<feature type="transmembrane region" description="Helical" evidence="9">
    <location>
        <begin position="224"/>
        <end position="241"/>
    </location>
</feature>
<dbReference type="AlphaFoldDB" id="A0A1I3PF90"/>
<dbReference type="Proteomes" id="UP000198649">
    <property type="component" value="Unassembled WGS sequence"/>
</dbReference>
<dbReference type="GO" id="GO:0005886">
    <property type="term" value="C:plasma membrane"/>
    <property type="evidence" value="ECO:0007669"/>
    <property type="project" value="UniProtKB-SubCell"/>
</dbReference>
<evidence type="ECO:0000256" key="2">
    <source>
        <dbReference type="ARBA" id="ARBA00022448"/>
    </source>
</evidence>
<dbReference type="RefSeq" id="WP_091116766.1">
    <property type="nucleotide sequence ID" value="NZ_BKAF01000026.1"/>
</dbReference>
<dbReference type="PANTHER" id="PTHR30574:SF1">
    <property type="entry name" value="SULPHUR TRANSPORT DOMAIN-CONTAINING PROTEIN"/>
    <property type="match status" value="1"/>
</dbReference>
<feature type="transmembrane region" description="Helical" evidence="9">
    <location>
        <begin position="39"/>
        <end position="61"/>
    </location>
</feature>
<dbReference type="EMBL" id="FOQG01000020">
    <property type="protein sequence ID" value="SFJ19979.1"/>
    <property type="molecule type" value="Genomic_DNA"/>
</dbReference>
<keyword evidence="4" id="KW-0997">Cell inner membrane</keyword>
<feature type="transmembrane region" description="Helical" evidence="9">
    <location>
        <begin position="146"/>
        <end position="167"/>
    </location>
</feature>
<dbReference type="STRING" id="1005945.SAMN05216561_12060"/>
<evidence type="ECO:0000256" key="7">
    <source>
        <dbReference type="ARBA" id="ARBA00023136"/>
    </source>
</evidence>
<keyword evidence="5 9" id="KW-0812">Transmembrane</keyword>